<dbReference type="PRINTS" id="PR00689">
    <property type="entry name" value="ACOABINDINGP"/>
</dbReference>
<dbReference type="Pfam" id="PF00887">
    <property type="entry name" value="ACBP"/>
    <property type="match status" value="1"/>
</dbReference>
<dbReference type="GO" id="GO:0000062">
    <property type="term" value="F:fatty-acyl-CoA binding"/>
    <property type="evidence" value="ECO:0007669"/>
    <property type="project" value="InterPro"/>
</dbReference>
<evidence type="ECO:0000256" key="3">
    <source>
        <dbReference type="ARBA" id="ARBA00023121"/>
    </source>
</evidence>
<keyword evidence="1" id="KW-0677">Repeat</keyword>
<feature type="repeat" description="ANK" evidence="4">
    <location>
        <begin position="259"/>
        <end position="291"/>
    </location>
</feature>
<evidence type="ECO:0000259" key="5">
    <source>
        <dbReference type="PROSITE" id="PS51228"/>
    </source>
</evidence>
<dbReference type="AlphaFoldDB" id="A0A1D3D9W4"/>
<feature type="repeat" description="ANK" evidence="4">
    <location>
        <begin position="226"/>
        <end position="258"/>
    </location>
</feature>
<dbReference type="PROSITE" id="PS50297">
    <property type="entry name" value="ANK_REP_REGION"/>
    <property type="match status" value="2"/>
</dbReference>
<dbReference type="InterPro" id="IPR014352">
    <property type="entry name" value="FERM/acyl-CoA-bd_prot_sf"/>
</dbReference>
<dbReference type="PROSITE" id="PS50088">
    <property type="entry name" value="ANK_REPEAT"/>
    <property type="match status" value="2"/>
</dbReference>
<dbReference type="EMBL" id="JROU02000147">
    <property type="protein sequence ID" value="OEH80246.1"/>
    <property type="molecule type" value="Genomic_DNA"/>
</dbReference>
<keyword evidence="3" id="KW-0446">Lipid-binding</keyword>
<dbReference type="InParanoid" id="A0A1D3D9W4"/>
<evidence type="ECO:0000256" key="1">
    <source>
        <dbReference type="ARBA" id="ARBA00022737"/>
    </source>
</evidence>
<dbReference type="InterPro" id="IPR035984">
    <property type="entry name" value="Acyl-CoA-binding_sf"/>
</dbReference>
<organism evidence="6 7">
    <name type="scientific">Cyclospora cayetanensis</name>
    <dbReference type="NCBI Taxonomy" id="88456"/>
    <lineage>
        <taxon>Eukaryota</taxon>
        <taxon>Sar</taxon>
        <taxon>Alveolata</taxon>
        <taxon>Apicomplexa</taxon>
        <taxon>Conoidasida</taxon>
        <taxon>Coccidia</taxon>
        <taxon>Eucoccidiorida</taxon>
        <taxon>Eimeriorina</taxon>
        <taxon>Eimeriidae</taxon>
        <taxon>Cyclospora</taxon>
    </lineage>
</organism>
<dbReference type="PRINTS" id="PR01415">
    <property type="entry name" value="ANKYRIN"/>
</dbReference>
<keyword evidence="2 4" id="KW-0040">ANK repeat</keyword>
<protein>
    <submittedName>
        <fullName evidence="6">Acyl-binding domain-containing protein</fullName>
    </submittedName>
</protein>
<evidence type="ECO:0000313" key="6">
    <source>
        <dbReference type="EMBL" id="OEH80246.1"/>
    </source>
</evidence>
<feature type="domain" description="ACB" evidence="5">
    <location>
        <begin position="68"/>
        <end position="153"/>
    </location>
</feature>
<dbReference type="Gene3D" id="1.20.80.10">
    <property type="match status" value="1"/>
</dbReference>
<dbReference type="InterPro" id="IPR002110">
    <property type="entry name" value="Ankyrin_rpt"/>
</dbReference>
<evidence type="ECO:0000256" key="4">
    <source>
        <dbReference type="PROSITE-ProRule" id="PRU00023"/>
    </source>
</evidence>
<proteinExistence type="predicted"/>
<evidence type="ECO:0000256" key="2">
    <source>
        <dbReference type="ARBA" id="ARBA00023043"/>
    </source>
</evidence>
<accession>A0A1D3D9W4</accession>
<dbReference type="Gene3D" id="1.25.40.20">
    <property type="entry name" value="Ankyrin repeat-containing domain"/>
    <property type="match status" value="1"/>
</dbReference>
<dbReference type="InterPro" id="IPR000582">
    <property type="entry name" value="Acyl-CoA-binding_protein"/>
</dbReference>
<dbReference type="SUPFAM" id="SSF47027">
    <property type="entry name" value="Acyl-CoA binding protein"/>
    <property type="match status" value="1"/>
</dbReference>
<dbReference type="SUPFAM" id="SSF48403">
    <property type="entry name" value="Ankyrin repeat"/>
    <property type="match status" value="1"/>
</dbReference>
<comment type="caution">
    <text evidence="6">The sequence shown here is derived from an EMBL/GenBank/DDBJ whole genome shotgun (WGS) entry which is preliminary data.</text>
</comment>
<dbReference type="VEuPathDB" id="ToxoDB:cyc_03669"/>
<dbReference type="PANTHER" id="PTHR24119:SF0">
    <property type="entry name" value="ACYL-COA-BINDING DOMAIN-CONTAINING PROTEIN 6"/>
    <property type="match status" value="1"/>
</dbReference>
<dbReference type="SMART" id="SM00248">
    <property type="entry name" value="ANK"/>
    <property type="match status" value="2"/>
</dbReference>
<dbReference type="PROSITE" id="PS51228">
    <property type="entry name" value="ACB_2"/>
    <property type="match status" value="1"/>
</dbReference>
<dbReference type="VEuPathDB" id="ToxoDB:LOC34620328"/>
<reference evidence="6 7" key="1">
    <citation type="journal article" date="2016" name="BMC Genomics">
        <title>Comparative genomics reveals Cyclospora cayetanensis possesses coccidia-like metabolism and invasion components but unique surface antigens.</title>
        <authorList>
            <person name="Liu S."/>
            <person name="Wang L."/>
            <person name="Zheng H."/>
            <person name="Xu Z."/>
            <person name="Roellig D.M."/>
            <person name="Li N."/>
            <person name="Frace M.A."/>
            <person name="Tang K."/>
            <person name="Arrowood M.J."/>
            <person name="Moss D.M."/>
            <person name="Zhang L."/>
            <person name="Feng Y."/>
            <person name="Xiao L."/>
        </authorList>
    </citation>
    <scope>NUCLEOTIDE SEQUENCE [LARGE SCALE GENOMIC DNA]</scope>
    <source>
        <strain evidence="6 7">CHN_HEN01</strain>
    </source>
</reference>
<sequence length="310" mass="32741">MARLGGPTPALLVGVGVASVFLLALFMRRVWAHSRESEEERRRLSALERLAVLSAAAPKANSSSAAATGELFEEALGALESNAHSLPQAILLDFYGLYKQATEGDATGSEPPIYKQRARAKWAVWNSFKGLSTEDAKAMYVRLALHIGILSSAPPPVPAASSTRGRPQTFGPVHSRPVMANEGAAADDSTQSKGDAFCCQVASGDTKAVEAALRENRSLVSATGDGGMTALHFAADRGHLDIAKMLLAHGADVNYQDDLGETPLHVAIAAEQMDMVALLRKAGANMALKNSDGDSCDSLLNSLRDSQQDD</sequence>
<dbReference type="Proteomes" id="UP000095192">
    <property type="component" value="Unassembled WGS sequence"/>
</dbReference>
<gene>
    <name evidence="6" type="ORF">cyc_03669</name>
</gene>
<name>A0A1D3D9W4_9EIME</name>
<keyword evidence="7" id="KW-1185">Reference proteome</keyword>
<evidence type="ECO:0000313" key="7">
    <source>
        <dbReference type="Proteomes" id="UP000095192"/>
    </source>
</evidence>
<dbReference type="Pfam" id="PF12796">
    <property type="entry name" value="Ank_2"/>
    <property type="match status" value="1"/>
</dbReference>
<dbReference type="InterPro" id="IPR036770">
    <property type="entry name" value="Ankyrin_rpt-contain_sf"/>
</dbReference>
<dbReference type="PANTHER" id="PTHR24119">
    <property type="entry name" value="ACYL-COA-BINDING DOMAIN-CONTAINING PROTEIN 6"/>
    <property type="match status" value="1"/>
</dbReference>